<evidence type="ECO:0000256" key="1">
    <source>
        <dbReference type="SAM" id="MobiDB-lite"/>
    </source>
</evidence>
<reference evidence="2 3" key="1">
    <citation type="journal article" date="2019" name="Int. J. Syst. Evol. Microbiol.">
        <title>The Global Catalogue of Microorganisms (GCM) 10K type strain sequencing project: providing services to taxonomists for standard genome sequencing and annotation.</title>
        <authorList>
            <consortium name="The Broad Institute Genomics Platform"/>
            <consortium name="The Broad Institute Genome Sequencing Center for Infectious Disease"/>
            <person name="Wu L."/>
            <person name="Ma J."/>
        </authorList>
    </citation>
    <scope>NUCLEOTIDE SEQUENCE [LARGE SCALE GENOMIC DNA]</scope>
    <source>
        <strain evidence="2 3">JCM 11445</strain>
    </source>
</reference>
<evidence type="ECO:0000313" key="3">
    <source>
        <dbReference type="Proteomes" id="UP001500033"/>
    </source>
</evidence>
<dbReference type="EMBL" id="BAAAIE010000501">
    <property type="protein sequence ID" value="GAA1073424.1"/>
    <property type="molecule type" value="Genomic_DNA"/>
</dbReference>
<feature type="region of interest" description="Disordered" evidence="1">
    <location>
        <begin position="31"/>
        <end position="51"/>
    </location>
</feature>
<accession>A0ABN1TBQ3</accession>
<name>A0ABN1TBQ3_9ACTN</name>
<protein>
    <submittedName>
        <fullName evidence="2">Uncharacterized protein</fullName>
    </submittedName>
</protein>
<evidence type="ECO:0000313" key="2">
    <source>
        <dbReference type="EMBL" id="GAA1073424.1"/>
    </source>
</evidence>
<keyword evidence="3" id="KW-1185">Reference proteome</keyword>
<gene>
    <name evidence="2" type="ORF">GCM10009576_099190</name>
</gene>
<feature type="compositionally biased region" description="Basic and acidic residues" evidence="1">
    <location>
        <begin position="37"/>
        <end position="51"/>
    </location>
</feature>
<comment type="caution">
    <text evidence="2">The sequence shown here is derived from an EMBL/GenBank/DDBJ whole genome shotgun (WGS) entry which is preliminary data.</text>
</comment>
<feature type="compositionally biased region" description="Basic and acidic residues" evidence="1">
    <location>
        <begin position="89"/>
        <end position="101"/>
    </location>
</feature>
<proteinExistence type="predicted"/>
<sequence>MTQGMTQETTRRSNAATMSIIERSQAIGRAQRALKALGEHPRSSKKELGHAREHLNACYSHGSGDHVWDAVSKVETMAERRFGVPSPDEQDHAVESSRETSDPEGPATHRRGRSAEVRAVPWSTPPDAATRPAPTATP</sequence>
<feature type="compositionally biased region" description="Low complexity" evidence="1">
    <location>
        <begin position="125"/>
        <end position="138"/>
    </location>
</feature>
<feature type="region of interest" description="Disordered" evidence="1">
    <location>
        <begin position="81"/>
        <end position="138"/>
    </location>
</feature>
<dbReference type="Proteomes" id="UP001500033">
    <property type="component" value="Unassembled WGS sequence"/>
</dbReference>
<organism evidence="2 3">
    <name type="scientific">Streptomyces rhizosphaericus</name>
    <dbReference type="NCBI Taxonomy" id="114699"/>
    <lineage>
        <taxon>Bacteria</taxon>
        <taxon>Bacillati</taxon>
        <taxon>Actinomycetota</taxon>
        <taxon>Actinomycetes</taxon>
        <taxon>Kitasatosporales</taxon>
        <taxon>Streptomycetaceae</taxon>
        <taxon>Streptomyces</taxon>
        <taxon>Streptomyces violaceusniger group</taxon>
    </lineage>
</organism>